<dbReference type="Gene3D" id="3.40.50.300">
    <property type="entry name" value="P-loop containing nucleotide triphosphate hydrolases"/>
    <property type="match status" value="1"/>
</dbReference>
<dbReference type="GO" id="GO:0005524">
    <property type="term" value="F:ATP binding"/>
    <property type="evidence" value="ECO:0007669"/>
    <property type="project" value="UniProtKB-UniRule"/>
</dbReference>
<keyword evidence="4 12" id="KW-0808">Transferase</keyword>
<keyword evidence="6 12" id="KW-0547">Nucleotide-binding</keyword>
<name>A0A930UEN8_9GAMM</name>
<feature type="domain" description="Thymidylate kinase-like" evidence="13">
    <location>
        <begin position="12"/>
        <end position="198"/>
    </location>
</feature>
<dbReference type="Pfam" id="PF02223">
    <property type="entry name" value="Thymidylate_kin"/>
    <property type="match status" value="1"/>
</dbReference>
<dbReference type="HAMAP" id="MF_00165">
    <property type="entry name" value="Thymidylate_kinase"/>
    <property type="match status" value="1"/>
</dbReference>
<comment type="caution">
    <text evidence="14">The sequence shown here is derived from an EMBL/GenBank/DDBJ whole genome shotgun (WGS) entry which is preliminary data.</text>
</comment>
<comment type="caution">
    <text evidence="12">Lacks conserved residue(s) required for the propagation of feature annotation.</text>
</comment>
<reference evidence="14" key="1">
    <citation type="submission" date="2020-10" db="EMBL/GenBank/DDBJ databases">
        <title>An improved Amphimedon queenslandica hologenome assembly reveals how three proteobacterial symbionts can extend the metabolic phenotypic of their marine sponge host.</title>
        <authorList>
            <person name="Degnan B."/>
            <person name="Degnan S."/>
            <person name="Xiang X."/>
        </authorList>
    </citation>
    <scope>NUCLEOTIDE SEQUENCE</scope>
    <source>
        <strain evidence="14">AqS2</strain>
    </source>
</reference>
<accession>A0A930UEN8</accession>
<evidence type="ECO:0000256" key="2">
    <source>
        <dbReference type="ARBA" id="ARBA00012980"/>
    </source>
</evidence>
<dbReference type="AlphaFoldDB" id="A0A930UEN8"/>
<evidence type="ECO:0000313" key="15">
    <source>
        <dbReference type="Proteomes" id="UP000604381"/>
    </source>
</evidence>
<evidence type="ECO:0000256" key="1">
    <source>
        <dbReference type="ARBA" id="ARBA00009776"/>
    </source>
</evidence>
<dbReference type="EMBL" id="JADHEI010000033">
    <property type="protein sequence ID" value="MBF2735194.1"/>
    <property type="molecule type" value="Genomic_DNA"/>
</dbReference>
<evidence type="ECO:0000259" key="13">
    <source>
        <dbReference type="Pfam" id="PF02223"/>
    </source>
</evidence>
<evidence type="ECO:0000256" key="5">
    <source>
        <dbReference type="ARBA" id="ARBA00022727"/>
    </source>
</evidence>
<evidence type="ECO:0000256" key="7">
    <source>
        <dbReference type="ARBA" id="ARBA00022777"/>
    </source>
</evidence>
<dbReference type="PANTHER" id="PTHR10344:SF4">
    <property type="entry name" value="UMP-CMP KINASE 2, MITOCHONDRIAL"/>
    <property type="match status" value="1"/>
</dbReference>
<dbReference type="SUPFAM" id="SSF52540">
    <property type="entry name" value="P-loop containing nucleoside triphosphate hydrolases"/>
    <property type="match status" value="1"/>
</dbReference>
<dbReference type="InterPro" id="IPR039430">
    <property type="entry name" value="Thymidylate_kin-like_dom"/>
</dbReference>
<evidence type="ECO:0000313" key="14">
    <source>
        <dbReference type="EMBL" id="MBF2735194.1"/>
    </source>
</evidence>
<dbReference type="PROSITE" id="PS01331">
    <property type="entry name" value="THYMIDYLATE_KINASE"/>
    <property type="match status" value="1"/>
</dbReference>
<dbReference type="FunFam" id="3.40.50.300:FF:000225">
    <property type="entry name" value="Thymidylate kinase"/>
    <property type="match status" value="1"/>
</dbReference>
<dbReference type="GO" id="GO:0004798">
    <property type="term" value="F:dTMP kinase activity"/>
    <property type="evidence" value="ECO:0007669"/>
    <property type="project" value="UniProtKB-UniRule"/>
</dbReference>
<evidence type="ECO:0000256" key="10">
    <source>
        <dbReference type="ARBA" id="ARBA00048743"/>
    </source>
</evidence>
<organism evidence="14 15">
    <name type="scientific">Candidatus Amphirhobacter heronislandensis</name>
    <dbReference type="NCBI Taxonomy" id="1732024"/>
    <lineage>
        <taxon>Bacteria</taxon>
        <taxon>Pseudomonadati</taxon>
        <taxon>Pseudomonadota</taxon>
        <taxon>Gammaproteobacteria</taxon>
        <taxon>Candidatus Tethybacterales</taxon>
        <taxon>Candidatus Tethybacteraceae</taxon>
        <taxon>Candidatus Amphirhobacter</taxon>
    </lineage>
</organism>
<dbReference type="EC" id="2.7.4.9" evidence="2 12"/>
<evidence type="ECO:0000256" key="4">
    <source>
        <dbReference type="ARBA" id="ARBA00022679"/>
    </source>
</evidence>
<protein>
    <recommendedName>
        <fullName evidence="3 12">Thymidylate kinase</fullName>
        <ecNumber evidence="2 12">2.7.4.9</ecNumber>
    </recommendedName>
    <alternativeName>
        <fullName evidence="9 12">dTMP kinase</fullName>
    </alternativeName>
</protein>
<keyword evidence="15" id="KW-1185">Reference proteome</keyword>
<dbReference type="GO" id="GO:0006235">
    <property type="term" value="P:dTTP biosynthetic process"/>
    <property type="evidence" value="ECO:0007669"/>
    <property type="project" value="UniProtKB-UniRule"/>
</dbReference>
<dbReference type="GO" id="GO:0006233">
    <property type="term" value="P:dTDP biosynthetic process"/>
    <property type="evidence" value="ECO:0007669"/>
    <property type="project" value="InterPro"/>
</dbReference>
<keyword evidence="8 12" id="KW-0067">ATP-binding</keyword>
<comment type="function">
    <text evidence="11 12">Phosphorylation of dTMP to form dTDP in both de novo and salvage pathways of dTTP synthesis.</text>
</comment>
<evidence type="ECO:0000256" key="8">
    <source>
        <dbReference type="ARBA" id="ARBA00022840"/>
    </source>
</evidence>
<dbReference type="InterPro" id="IPR018095">
    <property type="entry name" value="Thymidylate_kin_CS"/>
</dbReference>
<dbReference type="GO" id="GO:0006227">
    <property type="term" value="P:dUDP biosynthetic process"/>
    <property type="evidence" value="ECO:0007669"/>
    <property type="project" value="TreeGrafter"/>
</dbReference>
<comment type="catalytic activity">
    <reaction evidence="10 12">
        <text>dTMP + ATP = dTDP + ADP</text>
        <dbReference type="Rhea" id="RHEA:13517"/>
        <dbReference type="ChEBI" id="CHEBI:30616"/>
        <dbReference type="ChEBI" id="CHEBI:58369"/>
        <dbReference type="ChEBI" id="CHEBI:63528"/>
        <dbReference type="ChEBI" id="CHEBI:456216"/>
        <dbReference type="EC" id="2.7.4.9"/>
    </reaction>
</comment>
<dbReference type="Proteomes" id="UP000604381">
    <property type="component" value="Unassembled WGS sequence"/>
</dbReference>
<evidence type="ECO:0000256" key="12">
    <source>
        <dbReference type="HAMAP-Rule" id="MF_00165"/>
    </source>
</evidence>
<dbReference type="CDD" id="cd01672">
    <property type="entry name" value="TMPK"/>
    <property type="match status" value="1"/>
</dbReference>
<evidence type="ECO:0000256" key="11">
    <source>
        <dbReference type="ARBA" id="ARBA00057735"/>
    </source>
</evidence>
<evidence type="ECO:0000256" key="3">
    <source>
        <dbReference type="ARBA" id="ARBA00017144"/>
    </source>
</evidence>
<dbReference type="NCBIfam" id="TIGR00041">
    <property type="entry name" value="DTMP_kinase"/>
    <property type="match status" value="1"/>
</dbReference>
<proteinExistence type="inferred from homology"/>
<comment type="similarity">
    <text evidence="1 12">Belongs to the thymidylate kinase family.</text>
</comment>
<gene>
    <name evidence="12 14" type="primary">tmk</name>
    <name evidence="14" type="ORF">ISN26_03780</name>
</gene>
<sequence length="211" mass="23821">MSNGRPSRFITFEGIDHSGKSTQAKQLKRSLDQEGIRCIVTAEPGGSGQLGVEIRRLMMDSNIKRDELTAALMFNADRHEHVRNIIKPTLANGTWVICDRFYDSTMAYQGAGGMVDSAILEQLTAIVCEGMKPDLTILMHNTLREQRGGGARLDYYEQEHKSFEQRVSDYFLEAAKRESDRFVVVEEAGTIERVGERIFAEVKKRFLTPDS</sequence>
<evidence type="ECO:0000256" key="6">
    <source>
        <dbReference type="ARBA" id="ARBA00022741"/>
    </source>
</evidence>
<dbReference type="InterPro" id="IPR018094">
    <property type="entry name" value="Thymidylate_kinase"/>
</dbReference>
<keyword evidence="5 12" id="KW-0545">Nucleotide biosynthesis</keyword>
<dbReference type="InterPro" id="IPR027417">
    <property type="entry name" value="P-loop_NTPase"/>
</dbReference>
<dbReference type="PANTHER" id="PTHR10344">
    <property type="entry name" value="THYMIDYLATE KINASE"/>
    <property type="match status" value="1"/>
</dbReference>
<keyword evidence="7 12" id="KW-0418">Kinase</keyword>
<dbReference type="GO" id="GO:0005829">
    <property type="term" value="C:cytosol"/>
    <property type="evidence" value="ECO:0007669"/>
    <property type="project" value="TreeGrafter"/>
</dbReference>
<evidence type="ECO:0000256" key="9">
    <source>
        <dbReference type="ARBA" id="ARBA00029962"/>
    </source>
</evidence>